<feature type="compositionally biased region" description="Low complexity" evidence="1">
    <location>
        <begin position="122"/>
        <end position="139"/>
    </location>
</feature>
<organism evidence="2 3">
    <name type="scientific">Phytohabitans aurantiacus</name>
    <dbReference type="NCBI Taxonomy" id="3016789"/>
    <lineage>
        <taxon>Bacteria</taxon>
        <taxon>Bacillati</taxon>
        <taxon>Actinomycetota</taxon>
        <taxon>Actinomycetes</taxon>
        <taxon>Micromonosporales</taxon>
        <taxon>Micromonosporaceae</taxon>
    </lineage>
</organism>
<feature type="compositionally biased region" description="Basic and acidic residues" evidence="1">
    <location>
        <begin position="143"/>
        <end position="188"/>
    </location>
</feature>
<feature type="compositionally biased region" description="Basic and acidic residues" evidence="1">
    <location>
        <begin position="31"/>
        <end position="42"/>
    </location>
</feature>
<dbReference type="Proteomes" id="UP001144280">
    <property type="component" value="Unassembled WGS sequence"/>
</dbReference>
<proteinExistence type="predicted"/>
<dbReference type="RefSeq" id="WP_281900104.1">
    <property type="nucleotide sequence ID" value="NZ_BSDI01000030.1"/>
</dbReference>
<gene>
    <name evidence="2" type="ORF">Pa4123_53070</name>
</gene>
<feature type="compositionally biased region" description="Basic and acidic residues" evidence="1">
    <location>
        <begin position="199"/>
        <end position="215"/>
    </location>
</feature>
<feature type="compositionally biased region" description="Low complexity" evidence="1">
    <location>
        <begin position="216"/>
        <end position="225"/>
    </location>
</feature>
<accession>A0ABQ5QZW1</accession>
<evidence type="ECO:0000313" key="2">
    <source>
        <dbReference type="EMBL" id="GLI00031.1"/>
    </source>
</evidence>
<protein>
    <submittedName>
        <fullName evidence="2">Uncharacterized protein</fullName>
    </submittedName>
</protein>
<evidence type="ECO:0000256" key="1">
    <source>
        <dbReference type="SAM" id="MobiDB-lite"/>
    </source>
</evidence>
<feature type="compositionally biased region" description="Basic and acidic residues" evidence="1">
    <location>
        <begin position="105"/>
        <end position="115"/>
    </location>
</feature>
<dbReference type="EMBL" id="BSDI01000030">
    <property type="protein sequence ID" value="GLI00031.1"/>
    <property type="molecule type" value="Genomic_DNA"/>
</dbReference>
<comment type="caution">
    <text evidence="2">The sequence shown here is derived from an EMBL/GenBank/DDBJ whole genome shotgun (WGS) entry which is preliminary data.</text>
</comment>
<reference evidence="2" key="1">
    <citation type="submission" date="2022-12" db="EMBL/GenBank/DDBJ databases">
        <title>New Phytohabitans aurantiacus sp. RD004123 nov., an actinomycete isolated from soil.</title>
        <authorList>
            <person name="Triningsih D.W."/>
            <person name="Harunari E."/>
            <person name="Igarashi Y."/>
        </authorList>
    </citation>
    <scope>NUCLEOTIDE SEQUENCE</scope>
    <source>
        <strain evidence="2">RD004123</strain>
    </source>
</reference>
<evidence type="ECO:0000313" key="3">
    <source>
        <dbReference type="Proteomes" id="UP001144280"/>
    </source>
</evidence>
<keyword evidence="3" id="KW-1185">Reference proteome</keyword>
<feature type="region of interest" description="Disordered" evidence="1">
    <location>
        <begin position="1"/>
        <end position="243"/>
    </location>
</feature>
<sequence length="333" mass="36331">MTHQQTYSYPPTDPDQPDRVTSDPVPVPPPAEDRATEDRASEDRDETDVAGAEDTPAEDVTDRVPEESLDDQGTFEDPVLSEERTDPDDLTAVTPNQDGEVTDTGADRDEPEFHEPAAQPTAFGAATVGGAAAAAAMAGPSRDATDERERDATDERDAFDKRDTFDERDAVDERDATDERDAFDERGEGAAIEDEPVAEEDRSVDADRVDADRVDAAPPAAIAEPQTEIAEPHAEMLPGDVPAEPVTALWGDDTAQSFRDRWRDVQLRFVDDPQGAARDAQSLVDDAVQSLTTALTSQRDELGGWSSTDGNDTEQYRVAVRQYRDFLDRLLGL</sequence>
<name>A0ABQ5QZW1_9ACTN</name>